<organism evidence="2 3">
    <name type="scientific">Pseudolycoriella hygida</name>
    <dbReference type="NCBI Taxonomy" id="35572"/>
    <lineage>
        <taxon>Eukaryota</taxon>
        <taxon>Metazoa</taxon>
        <taxon>Ecdysozoa</taxon>
        <taxon>Arthropoda</taxon>
        <taxon>Hexapoda</taxon>
        <taxon>Insecta</taxon>
        <taxon>Pterygota</taxon>
        <taxon>Neoptera</taxon>
        <taxon>Endopterygota</taxon>
        <taxon>Diptera</taxon>
        <taxon>Nematocera</taxon>
        <taxon>Sciaroidea</taxon>
        <taxon>Sciaridae</taxon>
        <taxon>Pseudolycoriella</taxon>
    </lineage>
</organism>
<evidence type="ECO:0000313" key="2">
    <source>
        <dbReference type="EMBL" id="KAJ6647279.1"/>
    </source>
</evidence>
<dbReference type="OrthoDB" id="3219649at2759"/>
<dbReference type="Proteomes" id="UP001151699">
    <property type="component" value="Chromosome A"/>
</dbReference>
<dbReference type="AlphaFoldDB" id="A0A9Q0NBN1"/>
<feature type="signal peptide" evidence="1">
    <location>
        <begin position="1"/>
        <end position="21"/>
    </location>
</feature>
<keyword evidence="3" id="KW-1185">Reference proteome</keyword>
<dbReference type="EMBL" id="WJQU01000001">
    <property type="protein sequence ID" value="KAJ6647279.1"/>
    <property type="molecule type" value="Genomic_DNA"/>
</dbReference>
<gene>
    <name evidence="2" type="ORF">Bhyg_02501</name>
</gene>
<accession>A0A9Q0NBN1</accession>
<proteinExistence type="predicted"/>
<keyword evidence="1" id="KW-0732">Signal</keyword>
<evidence type="ECO:0000256" key="1">
    <source>
        <dbReference type="SAM" id="SignalP"/>
    </source>
</evidence>
<protein>
    <submittedName>
        <fullName evidence="2">Uncharacterized protein</fullName>
    </submittedName>
</protein>
<comment type="caution">
    <text evidence="2">The sequence shown here is derived from an EMBL/GenBank/DDBJ whole genome shotgun (WGS) entry which is preliminary data.</text>
</comment>
<feature type="chain" id="PRO_5040137112" evidence="1">
    <location>
        <begin position="22"/>
        <end position="153"/>
    </location>
</feature>
<name>A0A9Q0NBN1_9DIPT</name>
<evidence type="ECO:0000313" key="3">
    <source>
        <dbReference type="Proteomes" id="UP001151699"/>
    </source>
</evidence>
<sequence length="153" mass="16654">MAKRFFIVFAVWACTVALSNAQTYTHAQALAKIQAAGVGIASSGGCSNRNSASCTSLEQVRRKTIDSGVLVLKQASKCDIVITGGTEVGHASSSTYSHYNGYKIDYRLNTCLNNYITKHYTYLGLRSDGAKKYQSAAGNIYALEGNHWDVTYY</sequence>
<reference evidence="2" key="1">
    <citation type="submission" date="2022-07" db="EMBL/GenBank/DDBJ databases">
        <authorList>
            <person name="Trinca V."/>
            <person name="Uliana J.V.C."/>
            <person name="Torres T.T."/>
            <person name="Ward R.J."/>
            <person name="Monesi N."/>
        </authorList>
    </citation>
    <scope>NUCLEOTIDE SEQUENCE</scope>
    <source>
        <strain evidence="2">HSMRA1968</strain>
        <tissue evidence="2">Whole embryos</tissue>
    </source>
</reference>